<accession>A0A662D8T2</accession>
<dbReference type="PANTHER" id="PTHR11136:SF0">
    <property type="entry name" value="DIHYDROFOLATE SYNTHETASE-RELATED"/>
    <property type="match status" value="1"/>
</dbReference>
<dbReference type="EC" id="6.3.2.17" evidence="2"/>
<name>A0A662D8T2_UNCAE</name>
<dbReference type="InterPro" id="IPR004101">
    <property type="entry name" value="Mur_ligase_C"/>
</dbReference>
<dbReference type="InterPro" id="IPR036565">
    <property type="entry name" value="Mur-like_cat_sf"/>
</dbReference>
<evidence type="ECO:0000256" key="10">
    <source>
        <dbReference type="PIRNR" id="PIRNR001563"/>
    </source>
</evidence>
<feature type="domain" description="Mur ligase C-terminal" evidence="11">
    <location>
        <begin position="321"/>
        <end position="441"/>
    </location>
</feature>
<dbReference type="Gene3D" id="3.40.1190.10">
    <property type="entry name" value="Mur-like, catalytic domain"/>
    <property type="match status" value="1"/>
</dbReference>
<evidence type="ECO:0000259" key="11">
    <source>
        <dbReference type="Pfam" id="PF02875"/>
    </source>
</evidence>
<dbReference type="PIRSF" id="PIRSF001563">
    <property type="entry name" value="Folylpolyglu_synth"/>
    <property type="match status" value="1"/>
</dbReference>
<keyword evidence="5 10" id="KW-0547">Nucleotide-binding</keyword>
<comment type="similarity">
    <text evidence="1 10">Belongs to the folylpolyglutamate synthase family.</text>
</comment>
<gene>
    <name evidence="13" type="ORF">DRJ04_09575</name>
</gene>
<proteinExistence type="inferred from homology"/>
<dbReference type="Gene3D" id="3.90.190.20">
    <property type="entry name" value="Mur ligase, C-terminal domain"/>
    <property type="match status" value="1"/>
</dbReference>
<keyword evidence="3 10" id="KW-0436">Ligase</keyword>
<organism evidence="13 14">
    <name type="scientific">Aerophobetes bacterium</name>
    <dbReference type="NCBI Taxonomy" id="2030807"/>
    <lineage>
        <taxon>Bacteria</taxon>
        <taxon>Candidatus Aerophobota</taxon>
    </lineage>
</organism>
<dbReference type="GO" id="GO:0046872">
    <property type="term" value="F:metal ion binding"/>
    <property type="evidence" value="ECO:0007669"/>
    <property type="project" value="UniProtKB-KW"/>
</dbReference>
<evidence type="ECO:0000256" key="5">
    <source>
        <dbReference type="ARBA" id="ARBA00022741"/>
    </source>
</evidence>
<evidence type="ECO:0000256" key="3">
    <source>
        <dbReference type="ARBA" id="ARBA00022598"/>
    </source>
</evidence>
<dbReference type="InterPro" id="IPR001645">
    <property type="entry name" value="Folylpolyglutamate_synth"/>
</dbReference>
<dbReference type="AlphaFoldDB" id="A0A662D8T2"/>
<evidence type="ECO:0000256" key="8">
    <source>
        <dbReference type="ARBA" id="ARBA00030592"/>
    </source>
</evidence>
<reference evidence="13 14" key="1">
    <citation type="submission" date="2018-06" db="EMBL/GenBank/DDBJ databases">
        <title>Extensive metabolic versatility and redundancy in microbially diverse, dynamic hydrothermal sediments.</title>
        <authorList>
            <person name="Dombrowski N."/>
            <person name="Teske A."/>
            <person name="Baker B.J."/>
        </authorList>
    </citation>
    <scope>NUCLEOTIDE SEQUENCE [LARGE SCALE GENOMIC DNA]</scope>
    <source>
        <strain evidence="13">B3_G15</strain>
    </source>
</reference>
<dbReference type="GO" id="GO:0004326">
    <property type="term" value="F:tetrahydrofolylpolyglutamate synthase activity"/>
    <property type="evidence" value="ECO:0007669"/>
    <property type="project" value="UniProtKB-EC"/>
</dbReference>
<evidence type="ECO:0000256" key="6">
    <source>
        <dbReference type="ARBA" id="ARBA00022840"/>
    </source>
</evidence>
<dbReference type="GO" id="GO:0005524">
    <property type="term" value="F:ATP binding"/>
    <property type="evidence" value="ECO:0007669"/>
    <property type="project" value="UniProtKB-KW"/>
</dbReference>
<evidence type="ECO:0000256" key="2">
    <source>
        <dbReference type="ARBA" id="ARBA00013025"/>
    </source>
</evidence>
<comment type="catalytic activity">
    <reaction evidence="9">
        <text>(6S)-5,6,7,8-tetrahydrofolyl-(gamma-L-Glu)(n) + L-glutamate + ATP = (6S)-5,6,7,8-tetrahydrofolyl-(gamma-L-Glu)(n+1) + ADP + phosphate + H(+)</text>
        <dbReference type="Rhea" id="RHEA:10580"/>
        <dbReference type="Rhea" id="RHEA-COMP:14738"/>
        <dbReference type="Rhea" id="RHEA-COMP:14740"/>
        <dbReference type="ChEBI" id="CHEBI:15378"/>
        <dbReference type="ChEBI" id="CHEBI:29985"/>
        <dbReference type="ChEBI" id="CHEBI:30616"/>
        <dbReference type="ChEBI" id="CHEBI:43474"/>
        <dbReference type="ChEBI" id="CHEBI:141005"/>
        <dbReference type="ChEBI" id="CHEBI:456216"/>
        <dbReference type="EC" id="6.3.2.17"/>
    </reaction>
</comment>
<dbReference type="PANTHER" id="PTHR11136">
    <property type="entry name" value="FOLYLPOLYGLUTAMATE SYNTHASE-RELATED"/>
    <property type="match status" value="1"/>
</dbReference>
<dbReference type="GO" id="GO:0005737">
    <property type="term" value="C:cytoplasm"/>
    <property type="evidence" value="ECO:0007669"/>
    <property type="project" value="TreeGrafter"/>
</dbReference>
<sequence length="457" mass="52030">MLFKLSCVICIFKFQLMLKDIDEALDYLYSFIDYETQVEHIYIRMNYNVSRTLKLLEFMKNPHRELKIFHVAGTKGKGTVCYLLESFLRKKGFRTGLFISPHIEKINERISVCGQDITDDEIIELMNIVKPIIDGMIGSDKPTTFEILTAIAMYYFKEKGAEYVVLETGMGGRLDSTNFSTPLVSVITSISYDHMDKLGDTIEKIAWEKAGIIKPHVPIVLSFQEYCCVVEICRRIARKNKSGFYYVPDYMSYRIIEQNERGTSFDLWKNNEVIENVFLALPGKHQINNGLTSIVALEVGGIKTQLEDIREVFSSISLPVRVELVEMDGLKIILDSAHNESSARCLIDTIRQHFSYRRLISVVGIVEGKDSFGVISNIAPVSDTLIITNPVSHRPTDPEKVWKKSLMFRKDSLLLPDLKQALLSACQVAEKNDIIIVTGSFYTVSPAMEIIRKDIFV</sequence>
<keyword evidence="6 10" id="KW-0067">ATP-binding</keyword>
<dbReference type="GO" id="GO:0008841">
    <property type="term" value="F:dihydrofolate synthase activity"/>
    <property type="evidence" value="ECO:0007669"/>
    <property type="project" value="TreeGrafter"/>
</dbReference>
<evidence type="ECO:0000256" key="9">
    <source>
        <dbReference type="ARBA" id="ARBA00047493"/>
    </source>
</evidence>
<dbReference type="SUPFAM" id="SSF53623">
    <property type="entry name" value="MurD-like peptide ligases, catalytic domain"/>
    <property type="match status" value="1"/>
</dbReference>
<feature type="domain" description="Mur ligase central" evidence="12">
    <location>
        <begin position="71"/>
        <end position="296"/>
    </location>
</feature>
<dbReference type="Pfam" id="PF02875">
    <property type="entry name" value="Mur_ligase_C"/>
    <property type="match status" value="1"/>
</dbReference>
<evidence type="ECO:0000259" key="12">
    <source>
        <dbReference type="Pfam" id="PF08245"/>
    </source>
</evidence>
<dbReference type="SUPFAM" id="SSF53244">
    <property type="entry name" value="MurD-like peptide ligases, peptide-binding domain"/>
    <property type="match status" value="1"/>
</dbReference>
<dbReference type="EMBL" id="QMQA01000345">
    <property type="protein sequence ID" value="RLE09863.1"/>
    <property type="molecule type" value="Genomic_DNA"/>
</dbReference>
<dbReference type="InterPro" id="IPR036615">
    <property type="entry name" value="Mur_ligase_C_dom_sf"/>
</dbReference>
<keyword evidence="7" id="KW-0460">Magnesium</keyword>
<evidence type="ECO:0000256" key="4">
    <source>
        <dbReference type="ARBA" id="ARBA00022723"/>
    </source>
</evidence>
<dbReference type="InterPro" id="IPR013221">
    <property type="entry name" value="Mur_ligase_cen"/>
</dbReference>
<evidence type="ECO:0000256" key="1">
    <source>
        <dbReference type="ARBA" id="ARBA00008276"/>
    </source>
</evidence>
<evidence type="ECO:0000256" key="7">
    <source>
        <dbReference type="ARBA" id="ARBA00022842"/>
    </source>
</evidence>
<comment type="caution">
    <text evidence="13">The sequence shown here is derived from an EMBL/GenBank/DDBJ whole genome shotgun (WGS) entry which is preliminary data.</text>
</comment>
<keyword evidence="4" id="KW-0479">Metal-binding</keyword>
<dbReference type="Proteomes" id="UP000280417">
    <property type="component" value="Unassembled WGS sequence"/>
</dbReference>
<dbReference type="Pfam" id="PF08245">
    <property type="entry name" value="Mur_ligase_M"/>
    <property type="match status" value="1"/>
</dbReference>
<protein>
    <recommendedName>
        <fullName evidence="2">tetrahydrofolate synthase</fullName>
        <ecNumber evidence="2">6.3.2.17</ecNumber>
    </recommendedName>
    <alternativeName>
        <fullName evidence="8">Tetrahydrofolylpolyglutamate synthase</fullName>
    </alternativeName>
</protein>
<evidence type="ECO:0000313" key="14">
    <source>
        <dbReference type="Proteomes" id="UP000280417"/>
    </source>
</evidence>
<evidence type="ECO:0000313" key="13">
    <source>
        <dbReference type="EMBL" id="RLE09863.1"/>
    </source>
</evidence>
<dbReference type="NCBIfam" id="TIGR01499">
    <property type="entry name" value="folC"/>
    <property type="match status" value="1"/>
</dbReference>